<dbReference type="SUPFAM" id="SSF56399">
    <property type="entry name" value="ADP-ribosylation"/>
    <property type="match status" value="1"/>
</dbReference>
<gene>
    <name evidence="1" type="ORF">JHE00_08795</name>
</gene>
<evidence type="ECO:0000313" key="2">
    <source>
        <dbReference type="Proteomes" id="UP000635245"/>
    </source>
</evidence>
<dbReference type="AlphaFoldDB" id="A0A934QQC2"/>
<comment type="caution">
    <text evidence="1">The sequence shown here is derived from an EMBL/GenBank/DDBJ whole genome shotgun (WGS) entry which is preliminary data.</text>
</comment>
<proteinExistence type="predicted"/>
<name>A0A934QQC2_9PSEU</name>
<dbReference type="InterPro" id="IPR009297">
    <property type="entry name" value="DUF952"/>
</dbReference>
<dbReference type="Gene3D" id="3.20.170.20">
    <property type="entry name" value="Protein of unknown function DUF952"/>
    <property type="match status" value="1"/>
</dbReference>
<organism evidence="1 2">
    <name type="scientific">Prauserella cavernicola</name>
    <dbReference type="NCBI Taxonomy" id="2800127"/>
    <lineage>
        <taxon>Bacteria</taxon>
        <taxon>Bacillati</taxon>
        <taxon>Actinomycetota</taxon>
        <taxon>Actinomycetes</taxon>
        <taxon>Pseudonocardiales</taxon>
        <taxon>Pseudonocardiaceae</taxon>
        <taxon>Prauserella</taxon>
    </lineage>
</organism>
<dbReference type="Pfam" id="PF06108">
    <property type="entry name" value="DUF952"/>
    <property type="match status" value="1"/>
</dbReference>
<dbReference type="RefSeq" id="WP_200316803.1">
    <property type="nucleotide sequence ID" value="NZ_JAENJH010000002.1"/>
</dbReference>
<evidence type="ECO:0000313" key="1">
    <source>
        <dbReference type="EMBL" id="MBK1784425.1"/>
    </source>
</evidence>
<accession>A0A934QQC2</accession>
<dbReference type="PANTHER" id="PTHR34129:SF1">
    <property type="entry name" value="DUF952 DOMAIN-CONTAINING PROTEIN"/>
    <property type="match status" value="1"/>
</dbReference>
<protein>
    <submittedName>
        <fullName evidence="1">DUF952 domain-containing protein</fullName>
    </submittedName>
</protein>
<reference evidence="1" key="1">
    <citation type="submission" date="2020-12" db="EMBL/GenBank/DDBJ databases">
        <title>Prauserella sp. ASG 168, a novel actinomycete isolated from cave rock.</title>
        <authorList>
            <person name="Suriyachadkun C."/>
        </authorList>
    </citation>
    <scope>NUCLEOTIDE SEQUENCE</scope>
    <source>
        <strain evidence="1">ASG 168</strain>
    </source>
</reference>
<dbReference type="PANTHER" id="PTHR34129">
    <property type="entry name" value="BLR1139 PROTEIN"/>
    <property type="match status" value="1"/>
</dbReference>
<keyword evidence="2" id="KW-1185">Reference proteome</keyword>
<dbReference type="EMBL" id="JAENJH010000002">
    <property type="protein sequence ID" value="MBK1784425.1"/>
    <property type="molecule type" value="Genomic_DNA"/>
</dbReference>
<dbReference type="Proteomes" id="UP000635245">
    <property type="component" value="Unassembled WGS sequence"/>
</dbReference>
<sequence>MILHICPEAEWATVADGGELRPDSLADVGFVHCSDLGTVHFPATALYRGRTDMLLLRIDPDRLDVPVRWEPAVPPSPGAPWFPHVYGPVPASAVVSVHRFPPGPDGSFELPPELATPRD</sequence>